<reference evidence="2 3" key="1">
    <citation type="journal article" date="2019" name="PLoS Biol.">
        <title>Sex chromosomes control vertical transmission of feminizing Wolbachia symbionts in an isopod.</title>
        <authorList>
            <person name="Becking T."/>
            <person name="Chebbi M.A."/>
            <person name="Giraud I."/>
            <person name="Moumen B."/>
            <person name="Laverre T."/>
            <person name="Caubet Y."/>
            <person name="Peccoud J."/>
            <person name="Gilbert C."/>
            <person name="Cordaux R."/>
        </authorList>
    </citation>
    <scope>NUCLEOTIDE SEQUENCE [LARGE SCALE GENOMIC DNA]</scope>
    <source>
        <strain evidence="2">ANa2</strain>
        <tissue evidence="2">Whole body excluding digestive tract and cuticle</tissue>
    </source>
</reference>
<evidence type="ECO:0000313" key="2">
    <source>
        <dbReference type="EMBL" id="KAB7502495.1"/>
    </source>
</evidence>
<protein>
    <submittedName>
        <fullName evidence="2">RING finger protein 17</fullName>
    </submittedName>
</protein>
<dbReference type="Proteomes" id="UP000326759">
    <property type="component" value="Unassembled WGS sequence"/>
</dbReference>
<accession>A0A5N5TBL3</accession>
<evidence type="ECO:0000313" key="3">
    <source>
        <dbReference type="Proteomes" id="UP000326759"/>
    </source>
</evidence>
<dbReference type="PANTHER" id="PTHR16442:SF1">
    <property type="entry name" value="RING FINGER PROTEIN 17"/>
    <property type="match status" value="1"/>
</dbReference>
<dbReference type="OrthoDB" id="5800423at2759"/>
<sequence>MDFIPFFCMVDICCISDIPSVSDDLSLSIRECFLFLEFGRSTLSEDGEHTVKKIGAEFFERSYHNPHILFNAAPIQVKITRLDSPSSFYVQCCSSKASLKITIGEMKQHYTSENVAKQIGWKILNPKIGMLCAVKCSSDNLWFRACINDVRSGCKVLVTNVDTGEQEVVYYERLCKIPDKFLQIPAQAIHCKLANIIPINDDKVWDPSTIEKFRDILEENDSIM</sequence>
<dbReference type="PANTHER" id="PTHR16442">
    <property type="entry name" value="RING FINGER PROTEIN 17"/>
    <property type="match status" value="1"/>
</dbReference>
<dbReference type="SUPFAM" id="SSF63748">
    <property type="entry name" value="Tudor/PWWP/MBT"/>
    <property type="match status" value="1"/>
</dbReference>
<organism evidence="2 3">
    <name type="scientific">Armadillidium nasatum</name>
    <dbReference type="NCBI Taxonomy" id="96803"/>
    <lineage>
        <taxon>Eukaryota</taxon>
        <taxon>Metazoa</taxon>
        <taxon>Ecdysozoa</taxon>
        <taxon>Arthropoda</taxon>
        <taxon>Crustacea</taxon>
        <taxon>Multicrustacea</taxon>
        <taxon>Malacostraca</taxon>
        <taxon>Eumalacostraca</taxon>
        <taxon>Peracarida</taxon>
        <taxon>Isopoda</taxon>
        <taxon>Oniscidea</taxon>
        <taxon>Crinocheta</taxon>
        <taxon>Armadillidiidae</taxon>
        <taxon>Armadillidium</taxon>
    </lineage>
</organism>
<name>A0A5N5TBL3_9CRUS</name>
<proteinExistence type="predicted"/>
<evidence type="ECO:0000259" key="1">
    <source>
        <dbReference type="PROSITE" id="PS50304"/>
    </source>
</evidence>
<dbReference type="Pfam" id="PF00567">
    <property type="entry name" value="TUDOR"/>
    <property type="match status" value="1"/>
</dbReference>
<dbReference type="SMART" id="SM00333">
    <property type="entry name" value="TUDOR"/>
    <property type="match status" value="1"/>
</dbReference>
<dbReference type="Gene3D" id="2.30.30.140">
    <property type="match status" value="1"/>
</dbReference>
<feature type="non-terminal residue" evidence="2">
    <location>
        <position position="224"/>
    </location>
</feature>
<keyword evidence="3" id="KW-1185">Reference proteome</keyword>
<dbReference type="EMBL" id="SEYY01007390">
    <property type="protein sequence ID" value="KAB7502495.1"/>
    <property type="molecule type" value="Genomic_DNA"/>
</dbReference>
<dbReference type="InterPro" id="IPR002999">
    <property type="entry name" value="Tudor"/>
</dbReference>
<feature type="domain" description="Tudor" evidence="1">
    <location>
        <begin position="125"/>
        <end position="184"/>
    </location>
</feature>
<dbReference type="PROSITE" id="PS50304">
    <property type="entry name" value="TUDOR"/>
    <property type="match status" value="1"/>
</dbReference>
<comment type="caution">
    <text evidence="2">The sequence shown here is derived from an EMBL/GenBank/DDBJ whole genome shotgun (WGS) entry which is preliminary data.</text>
</comment>
<dbReference type="AlphaFoldDB" id="A0A5N5TBL3"/>
<gene>
    <name evidence="2" type="primary">RNF17</name>
    <name evidence="2" type="ORF">Anas_08948</name>
</gene>